<proteinExistence type="predicted"/>
<gene>
    <name evidence="2" type="ORF">A5CPEGH6_13800</name>
</gene>
<name>A0A4Y1X141_9BACT</name>
<dbReference type="PROSITE" id="PS51257">
    <property type="entry name" value="PROKAR_LIPOPROTEIN"/>
    <property type="match status" value="1"/>
</dbReference>
<dbReference type="Pfam" id="PF16328">
    <property type="entry name" value="DUF4961"/>
    <property type="match status" value="1"/>
</dbReference>
<organism evidence="2 3">
    <name type="scientific">Alistipes dispar</name>
    <dbReference type="NCBI Taxonomy" id="2585119"/>
    <lineage>
        <taxon>Bacteria</taxon>
        <taxon>Pseudomonadati</taxon>
        <taxon>Bacteroidota</taxon>
        <taxon>Bacteroidia</taxon>
        <taxon>Bacteroidales</taxon>
        <taxon>Rikenellaceae</taxon>
        <taxon>Alistipes</taxon>
    </lineage>
</organism>
<evidence type="ECO:0000313" key="2">
    <source>
        <dbReference type="EMBL" id="BBL06742.1"/>
    </source>
</evidence>
<dbReference type="Proteomes" id="UP000319374">
    <property type="component" value="Chromosome"/>
</dbReference>
<keyword evidence="3" id="KW-1185">Reference proteome</keyword>
<dbReference type="AlphaFoldDB" id="A0A4Y1X141"/>
<accession>A0A4Y1X141</accession>
<dbReference type="KEGG" id="ada:A5CPEGH6_13800"/>
<feature type="region of interest" description="Disordered" evidence="1">
    <location>
        <begin position="84"/>
        <end position="113"/>
    </location>
</feature>
<evidence type="ECO:0000256" key="1">
    <source>
        <dbReference type="SAM" id="MobiDB-lite"/>
    </source>
</evidence>
<reference evidence="3" key="1">
    <citation type="submission" date="2019-06" db="EMBL/GenBank/DDBJ databases">
        <title>Alistipes onderdonkii subsp. vulgaris subsp. nov., Alistipes dispar sp. nov. and Alistipes communis sp. nov., isolated from human faeces, and creation of Alistipes onderdonkii subsp. onderdonkii subsp. nov.</title>
        <authorList>
            <person name="Sakamoto M."/>
            <person name="Ikeyama N."/>
            <person name="Ogata Y."/>
            <person name="Suda W."/>
            <person name="Iino T."/>
            <person name="Hattori M."/>
            <person name="Ohkuma M."/>
        </authorList>
    </citation>
    <scope>NUCLEOTIDE SEQUENCE [LARGE SCALE GENOMIC DNA]</scope>
    <source>
        <strain evidence="3">5CPEGH6</strain>
    </source>
</reference>
<evidence type="ECO:0008006" key="4">
    <source>
        <dbReference type="Google" id="ProtNLM"/>
    </source>
</evidence>
<protein>
    <recommendedName>
        <fullName evidence="4">DUF4961 domain-containing protein</fullName>
    </recommendedName>
</protein>
<dbReference type="GeneID" id="98673357"/>
<dbReference type="InterPro" id="IPR032522">
    <property type="entry name" value="DUF4961"/>
</dbReference>
<dbReference type="OrthoDB" id="1406466at2"/>
<evidence type="ECO:0000313" key="3">
    <source>
        <dbReference type="Proteomes" id="UP000319374"/>
    </source>
</evidence>
<dbReference type="EMBL" id="AP019736">
    <property type="protein sequence ID" value="BBL06742.1"/>
    <property type="molecule type" value="Genomic_DNA"/>
</dbReference>
<dbReference type="RefSeq" id="WP_141428535.1">
    <property type="nucleotide sequence ID" value="NZ_AP019736.1"/>
</dbReference>
<sequence>MKRITKHKLLFGALAAALPLFVVSCLYFDNISQPERALPGSEIEITAQLRVEPGTNDKGRLVFAMLVPKAWNAAETASLSVTTKDYSQNKNGDPEVVNEPLEPMPAGEKDPKTGKPWSEAFMQVMGLGDNAGLPEQTEMEWVVWRSSTAFEIWDKITNPDNTETKFNPVHADVNIRLKTGSEPLTCYLGYSYGYDSYGLSVDEKRHADAQFKSLTVSDRVFSTTPSVFRYGDVFGITFSPSGTALEGAPEIYLCGTAVHDGGQRTEIKTAGDKNRMTPVEGRFEKFFWPKDLFGLPNDAVIEELHFHFINADGSIAVMDDENGGGEFFVEQSAE</sequence>